<evidence type="ECO:0000313" key="1">
    <source>
        <dbReference type="EMBL" id="EAU87234.2"/>
    </source>
</evidence>
<comment type="caution">
    <text evidence="1">The sequence shown here is derived from an EMBL/GenBank/DDBJ whole genome shotgun (WGS) entry which is preliminary data.</text>
</comment>
<accession>A8NKY7</accession>
<dbReference type="VEuPathDB" id="FungiDB:CC1G_12452"/>
<sequence length="477" mass="54839">MKETFSNPLRLDKDDRLQFLTLRRLCSQWRSVAFTTPELWRGIDVELPIKGLYYLPSPLPAEKTWAYLNAWFDRGGAGSPPLRIALTLSTYKKGPGKAVVREIFATLPRFLAQRSWVEVELIGLNSDMRSTATIVPEVDAMCVASSLPSPWTALHTLSLEMGWWDRARIPSPLTVTSSTFPALKRLYVSEWRVSFHINKGDLHLSHDGLEALHLAWCCGPKEYFAEALSHERLPSLQELILTGCRTRNYGHPEPSGPVLYTHSNVSVQRLIVEENDSILLLYSMTFPTLQLLYLDGNAESYSKQVWKWVVKPFIERSTARLRTLSIHRLQSLTAPQLGYFVSAIPTLETLHIDRFSRMFRHINAQKHTLPHLATIYYRNNLRPANLLTPPFNDVLEYFTHRSKTLPDVPVVHLAFVAIGPSTREEWASMGNSEDLLARKGELSRVGVELRPIHTMYEFYPDVLGHRWRDYSWPWYQE</sequence>
<organism evidence="1 2">
    <name type="scientific">Coprinopsis cinerea (strain Okayama-7 / 130 / ATCC MYA-4618 / FGSC 9003)</name>
    <name type="common">Inky cap fungus</name>
    <name type="synonym">Hormographiella aspergillata</name>
    <dbReference type="NCBI Taxonomy" id="240176"/>
    <lineage>
        <taxon>Eukaryota</taxon>
        <taxon>Fungi</taxon>
        <taxon>Dikarya</taxon>
        <taxon>Basidiomycota</taxon>
        <taxon>Agaricomycotina</taxon>
        <taxon>Agaricomycetes</taxon>
        <taxon>Agaricomycetidae</taxon>
        <taxon>Agaricales</taxon>
        <taxon>Agaricineae</taxon>
        <taxon>Psathyrellaceae</taxon>
        <taxon>Coprinopsis</taxon>
    </lineage>
</organism>
<dbReference type="Proteomes" id="UP000001861">
    <property type="component" value="Unassembled WGS sequence"/>
</dbReference>
<dbReference type="InterPro" id="IPR032675">
    <property type="entry name" value="LRR_dom_sf"/>
</dbReference>
<evidence type="ECO:0000313" key="2">
    <source>
        <dbReference type="Proteomes" id="UP000001861"/>
    </source>
</evidence>
<name>A8NKY7_COPC7</name>
<dbReference type="Gene3D" id="3.80.10.10">
    <property type="entry name" value="Ribonuclease Inhibitor"/>
    <property type="match status" value="1"/>
</dbReference>
<gene>
    <name evidence="1" type="ORF">CC1G_12452</name>
</gene>
<reference evidence="1 2" key="1">
    <citation type="journal article" date="2010" name="Proc. Natl. Acad. Sci. U.S.A.">
        <title>Insights into evolution of multicellular fungi from the assembled chromosomes of the mushroom Coprinopsis cinerea (Coprinus cinereus).</title>
        <authorList>
            <person name="Stajich J.E."/>
            <person name="Wilke S.K."/>
            <person name="Ahren D."/>
            <person name="Au C.H."/>
            <person name="Birren B.W."/>
            <person name="Borodovsky M."/>
            <person name="Burns C."/>
            <person name="Canback B."/>
            <person name="Casselton L.A."/>
            <person name="Cheng C.K."/>
            <person name="Deng J."/>
            <person name="Dietrich F.S."/>
            <person name="Fargo D.C."/>
            <person name="Farman M.L."/>
            <person name="Gathman A.C."/>
            <person name="Goldberg J."/>
            <person name="Guigo R."/>
            <person name="Hoegger P.J."/>
            <person name="Hooker J.B."/>
            <person name="Huggins A."/>
            <person name="James T.Y."/>
            <person name="Kamada T."/>
            <person name="Kilaru S."/>
            <person name="Kodira C."/>
            <person name="Kues U."/>
            <person name="Kupfer D."/>
            <person name="Kwan H.S."/>
            <person name="Lomsadze A."/>
            <person name="Li W."/>
            <person name="Lilly W.W."/>
            <person name="Ma L.J."/>
            <person name="Mackey A.J."/>
            <person name="Manning G."/>
            <person name="Martin F."/>
            <person name="Muraguchi H."/>
            <person name="Natvig D.O."/>
            <person name="Palmerini H."/>
            <person name="Ramesh M.A."/>
            <person name="Rehmeyer C.J."/>
            <person name="Roe B.A."/>
            <person name="Shenoy N."/>
            <person name="Stanke M."/>
            <person name="Ter-Hovhannisyan V."/>
            <person name="Tunlid A."/>
            <person name="Velagapudi R."/>
            <person name="Vision T.J."/>
            <person name="Zeng Q."/>
            <person name="Zolan M.E."/>
            <person name="Pukkila P.J."/>
        </authorList>
    </citation>
    <scope>NUCLEOTIDE SEQUENCE [LARGE SCALE GENOMIC DNA]</scope>
    <source>
        <strain evidence="2">Okayama-7 / 130 / ATCC MYA-4618 / FGSC 9003</strain>
    </source>
</reference>
<dbReference type="SUPFAM" id="SSF52047">
    <property type="entry name" value="RNI-like"/>
    <property type="match status" value="1"/>
</dbReference>
<dbReference type="HOGENOM" id="CLU_605522_0_0_1"/>
<proteinExistence type="predicted"/>
<dbReference type="OrthoDB" id="3253362at2759"/>
<dbReference type="GeneID" id="6011098"/>
<dbReference type="KEGG" id="cci:CC1G_12452"/>
<keyword evidence="2" id="KW-1185">Reference proteome</keyword>
<dbReference type="RefSeq" id="XP_001834574.2">
    <property type="nucleotide sequence ID" value="XM_001834522.2"/>
</dbReference>
<dbReference type="AlphaFoldDB" id="A8NKY7"/>
<dbReference type="EMBL" id="AACS02000010">
    <property type="protein sequence ID" value="EAU87234.2"/>
    <property type="molecule type" value="Genomic_DNA"/>
</dbReference>
<evidence type="ECO:0008006" key="3">
    <source>
        <dbReference type="Google" id="ProtNLM"/>
    </source>
</evidence>
<protein>
    <recommendedName>
        <fullName evidence="3">F-box domain-containing protein</fullName>
    </recommendedName>
</protein>
<dbReference type="InParanoid" id="A8NKY7"/>